<evidence type="ECO:0000256" key="4">
    <source>
        <dbReference type="ARBA" id="ARBA00023125"/>
    </source>
</evidence>
<dbReference type="PANTHER" id="PTHR22683">
    <property type="entry name" value="SPORULATION PROTEIN RELATED"/>
    <property type="match status" value="1"/>
</dbReference>
<feature type="region of interest" description="Disordered" evidence="6">
    <location>
        <begin position="1"/>
        <end position="65"/>
    </location>
</feature>
<dbReference type="SMART" id="SM00382">
    <property type="entry name" value="AAA"/>
    <property type="match status" value="1"/>
</dbReference>
<dbReference type="GO" id="GO:0003677">
    <property type="term" value="F:DNA binding"/>
    <property type="evidence" value="ECO:0007669"/>
    <property type="project" value="UniProtKB-KW"/>
</dbReference>
<feature type="compositionally biased region" description="Acidic residues" evidence="6">
    <location>
        <begin position="595"/>
        <end position="615"/>
    </location>
</feature>
<dbReference type="PATRIC" id="fig|1263870.3.peg.4951"/>
<feature type="binding site" evidence="5">
    <location>
        <begin position="233"/>
        <end position="240"/>
    </location>
    <ligand>
        <name>ATP</name>
        <dbReference type="ChEBI" id="CHEBI:30616"/>
    </ligand>
</feature>
<proteinExistence type="inferred from homology"/>
<dbReference type="InterPro" id="IPR036390">
    <property type="entry name" value="WH_DNA-bd_sf"/>
</dbReference>
<dbReference type="Pfam" id="PF17854">
    <property type="entry name" value="FtsK_alpha"/>
    <property type="match status" value="1"/>
</dbReference>
<feature type="compositionally biased region" description="Acidic residues" evidence="6">
    <location>
        <begin position="9"/>
        <end position="25"/>
    </location>
</feature>
<dbReference type="EMBL" id="ANOH01000319">
    <property type="protein sequence ID" value="EMI53933.1"/>
    <property type="molecule type" value="Genomic_DNA"/>
</dbReference>
<dbReference type="SUPFAM" id="SSF52540">
    <property type="entry name" value="P-loop containing nucleoside triphosphate hydrolases"/>
    <property type="match status" value="1"/>
</dbReference>
<evidence type="ECO:0000256" key="6">
    <source>
        <dbReference type="SAM" id="MobiDB-lite"/>
    </source>
</evidence>
<evidence type="ECO:0000256" key="3">
    <source>
        <dbReference type="ARBA" id="ARBA00022840"/>
    </source>
</evidence>
<gene>
    <name evidence="8" type="ORF">RSSM_04680</name>
</gene>
<dbReference type="AlphaFoldDB" id="M5UD43"/>
<dbReference type="InterPro" id="IPR050206">
    <property type="entry name" value="FtsK/SpoIIIE/SftA"/>
</dbReference>
<accession>M5UD43</accession>
<dbReference type="Proteomes" id="UP000011885">
    <property type="component" value="Unassembled WGS sequence"/>
</dbReference>
<keyword evidence="9" id="KW-1185">Reference proteome</keyword>
<evidence type="ECO:0000259" key="7">
    <source>
        <dbReference type="PROSITE" id="PS50901"/>
    </source>
</evidence>
<evidence type="ECO:0000313" key="8">
    <source>
        <dbReference type="EMBL" id="EMI53933.1"/>
    </source>
</evidence>
<feature type="domain" description="FtsK" evidence="7">
    <location>
        <begin position="216"/>
        <end position="421"/>
    </location>
</feature>
<dbReference type="Pfam" id="PF01580">
    <property type="entry name" value="FtsK_SpoIIIE"/>
    <property type="match status" value="1"/>
</dbReference>
<dbReference type="Gene3D" id="3.40.50.300">
    <property type="entry name" value="P-loop containing nucleotide triphosphate hydrolases"/>
    <property type="match status" value="1"/>
</dbReference>
<feature type="region of interest" description="Disordered" evidence="6">
    <location>
        <begin position="573"/>
        <end position="615"/>
    </location>
</feature>
<dbReference type="InterPro" id="IPR041027">
    <property type="entry name" value="FtsK_alpha"/>
</dbReference>
<dbReference type="PANTHER" id="PTHR22683:SF41">
    <property type="entry name" value="DNA TRANSLOCASE FTSK"/>
    <property type="match status" value="1"/>
</dbReference>
<dbReference type="InterPro" id="IPR003593">
    <property type="entry name" value="AAA+_ATPase"/>
</dbReference>
<evidence type="ECO:0000256" key="5">
    <source>
        <dbReference type="PROSITE-ProRule" id="PRU00289"/>
    </source>
</evidence>
<feature type="compositionally biased region" description="Basic and acidic residues" evidence="6">
    <location>
        <begin position="26"/>
        <end position="49"/>
    </location>
</feature>
<dbReference type="InterPro" id="IPR002543">
    <property type="entry name" value="FtsK_dom"/>
</dbReference>
<dbReference type="Gene3D" id="3.30.980.40">
    <property type="match status" value="1"/>
</dbReference>
<evidence type="ECO:0000256" key="1">
    <source>
        <dbReference type="ARBA" id="ARBA00006474"/>
    </source>
</evidence>
<comment type="caution">
    <text evidence="8">The sequence shown here is derived from an EMBL/GenBank/DDBJ whole genome shotgun (WGS) entry which is preliminary data.</text>
</comment>
<dbReference type="Pfam" id="PF09397">
    <property type="entry name" value="FtsK_gamma"/>
    <property type="match status" value="1"/>
</dbReference>
<reference evidence="8 9" key="1">
    <citation type="journal article" date="2013" name="Mar. Genomics">
        <title>Expression of sulfatases in Rhodopirellula baltica and the diversity of sulfatases in the genus Rhodopirellula.</title>
        <authorList>
            <person name="Wegner C.E."/>
            <person name="Richter-Heitmann T."/>
            <person name="Klindworth A."/>
            <person name="Klockow C."/>
            <person name="Richter M."/>
            <person name="Achstetter T."/>
            <person name="Glockner F.O."/>
            <person name="Harder J."/>
        </authorList>
    </citation>
    <scope>NUCLEOTIDE SEQUENCE [LARGE SCALE GENOMIC DNA]</scope>
    <source>
        <strain evidence="8 9">SM41</strain>
    </source>
</reference>
<name>M5UD43_9BACT</name>
<dbReference type="InterPro" id="IPR018541">
    <property type="entry name" value="Ftsk_gamma"/>
</dbReference>
<dbReference type="PROSITE" id="PS50901">
    <property type="entry name" value="FTSK"/>
    <property type="match status" value="1"/>
</dbReference>
<sequence>MGSAKENAAEEEEYVEEEEYEEEAEPVTRELEIEEEVHSLRNDEAHEETPEPNVQIPRKKDMRAQLDDAVQDTSDDLSDYHLPSLELLESSDGFDYDEQEAEARRKAILLQDTICNFGCNVRVTDIQLGPVIAQYEIELEAGLRLNKISALADDLAIALRVPSVRVVAPIPGKNTVGIEVPNEIRQVVRLRDVIEQSDSRVHKMNIPVFLGQDVSGAPMPVDLAKMPHLLIAGRTGTGKSVCLNAIIVSILMCCKPDEVRMLMIDPKMVELSGYGRLPHLMHPVITDMKKAEAILGWAVDKMEERYSLLAKAGVRHINSYNDLGREEVLRRLEVDEEDGGSDVPDKLPFIVIIADEMADLMMTAGKDVEQHIIRLAQKSRAVGIHLILATQKPTVDVITGLIKSNLPARLSFQVASKTDSRVVLDENGADKLLGNGDMLFLWPGTSTLIRGQGTYLSDAEIDRVCDHCSSGGEQRFIGELMNLKVDADGESSGGELNVENLRKKDELYESAIEVVVREGRGSLSLIQRCLGIGYGRAARLVDYMAEDGIVGQYNGSKSREVLLTMAQWQQMQGLPVDGEEAEEDSVATASAETAEQYEEYEEEYEDDGEYEDVDD</sequence>
<keyword evidence="4" id="KW-0238">DNA-binding</keyword>
<dbReference type="InterPro" id="IPR027417">
    <property type="entry name" value="P-loop_NTPase"/>
</dbReference>
<keyword evidence="3 5" id="KW-0067">ATP-binding</keyword>
<dbReference type="Gene3D" id="1.10.10.10">
    <property type="entry name" value="Winged helix-like DNA-binding domain superfamily/Winged helix DNA-binding domain"/>
    <property type="match status" value="1"/>
</dbReference>
<evidence type="ECO:0000313" key="9">
    <source>
        <dbReference type="Proteomes" id="UP000011885"/>
    </source>
</evidence>
<keyword evidence="2 5" id="KW-0547">Nucleotide-binding</keyword>
<dbReference type="SMART" id="SM00843">
    <property type="entry name" value="Ftsk_gamma"/>
    <property type="match status" value="1"/>
</dbReference>
<dbReference type="InterPro" id="IPR036388">
    <property type="entry name" value="WH-like_DNA-bd_sf"/>
</dbReference>
<evidence type="ECO:0000256" key="2">
    <source>
        <dbReference type="ARBA" id="ARBA00022741"/>
    </source>
</evidence>
<comment type="similarity">
    <text evidence="1">Belongs to the FtsK/SpoIIIE/SftA family.</text>
</comment>
<protein>
    <submittedName>
        <fullName evidence="8">Stage III sporulation protein E</fullName>
    </submittedName>
</protein>
<dbReference type="GO" id="GO:0005524">
    <property type="term" value="F:ATP binding"/>
    <property type="evidence" value="ECO:0007669"/>
    <property type="project" value="UniProtKB-UniRule"/>
</dbReference>
<organism evidence="8 9">
    <name type="scientific">Rhodopirellula sallentina SM41</name>
    <dbReference type="NCBI Taxonomy" id="1263870"/>
    <lineage>
        <taxon>Bacteria</taxon>
        <taxon>Pseudomonadati</taxon>
        <taxon>Planctomycetota</taxon>
        <taxon>Planctomycetia</taxon>
        <taxon>Pirellulales</taxon>
        <taxon>Pirellulaceae</taxon>
        <taxon>Rhodopirellula</taxon>
    </lineage>
</organism>
<dbReference type="SUPFAM" id="SSF46785">
    <property type="entry name" value="Winged helix' DNA-binding domain"/>
    <property type="match status" value="1"/>
</dbReference>